<keyword evidence="2" id="KW-0677">Repeat</keyword>
<dbReference type="Proteomes" id="UP001347796">
    <property type="component" value="Unassembled WGS sequence"/>
</dbReference>
<keyword evidence="3" id="KW-1015">Disulfide bond</keyword>
<dbReference type="Gene3D" id="2.60.120.1000">
    <property type="match status" value="1"/>
</dbReference>
<protein>
    <recommendedName>
        <fullName evidence="7">Sushi domain-containing protein</fullName>
    </recommendedName>
</protein>
<name>A0AAN8JAD7_PATCE</name>
<keyword evidence="9" id="KW-1185">Reference proteome</keyword>
<evidence type="ECO:0000313" key="9">
    <source>
        <dbReference type="Proteomes" id="UP001347796"/>
    </source>
</evidence>
<feature type="domain" description="Sushi" evidence="7">
    <location>
        <begin position="253"/>
        <end position="309"/>
    </location>
</feature>
<reference evidence="8 9" key="1">
    <citation type="submission" date="2024-01" db="EMBL/GenBank/DDBJ databases">
        <title>The genome of the rayed Mediterranean limpet Patella caerulea (Linnaeus, 1758).</title>
        <authorList>
            <person name="Anh-Thu Weber A."/>
            <person name="Halstead-Nussloch G."/>
        </authorList>
    </citation>
    <scope>NUCLEOTIDE SEQUENCE [LARGE SCALE GENOMIC DNA]</scope>
    <source>
        <strain evidence="8">AATW-2023a</strain>
        <tissue evidence="8">Whole specimen</tissue>
    </source>
</reference>
<dbReference type="Gene3D" id="2.10.70.10">
    <property type="entry name" value="Complement Module, domain 1"/>
    <property type="match status" value="5"/>
</dbReference>
<keyword evidence="1 5" id="KW-0768">Sushi</keyword>
<dbReference type="Pfam" id="PF00084">
    <property type="entry name" value="Sushi"/>
    <property type="match status" value="4"/>
</dbReference>
<dbReference type="SUPFAM" id="SSF57535">
    <property type="entry name" value="Complement control module/SCR domain"/>
    <property type="match status" value="5"/>
</dbReference>
<feature type="chain" id="PRO_5043004181" description="Sushi domain-containing protein" evidence="6">
    <location>
        <begin position="21"/>
        <end position="614"/>
    </location>
</feature>
<dbReference type="PROSITE" id="PS50923">
    <property type="entry name" value="SUSHI"/>
    <property type="match status" value="2"/>
</dbReference>
<gene>
    <name evidence="8" type="ORF">SNE40_018395</name>
</gene>
<evidence type="ECO:0000256" key="5">
    <source>
        <dbReference type="PROSITE-ProRule" id="PRU00302"/>
    </source>
</evidence>
<dbReference type="AlphaFoldDB" id="A0AAN8JAD7"/>
<comment type="caution">
    <text evidence="5">Lacks conserved residue(s) required for the propagation of feature annotation.</text>
</comment>
<dbReference type="EMBL" id="JAZGQO010000013">
    <property type="protein sequence ID" value="KAK6171984.1"/>
    <property type="molecule type" value="Genomic_DNA"/>
</dbReference>
<accession>A0AAN8JAD7</accession>
<organism evidence="8 9">
    <name type="scientific">Patella caerulea</name>
    <name type="common">Rayed Mediterranean limpet</name>
    <dbReference type="NCBI Taxonomy" id="87958"/>
    <lineage>
        <taxon>Eukaryota</taxon>
        <taxon>Metazoa</taxon>
        <taxon>Spiralia</taxon>
        <taxon>Lophotrochozoa</taxon>
        <taxon>Mollusca</taxon>
        <taxon>Gastropoda</taxon>
        <taxon>Patellogastropoda</taxon>
        <taxon>Patelloidea</taxon>
        <taxon>Patellidae</taxon>
        <taxon>Patella</taxon>
    </lineage>
</organism>
<evidence type="ECO:0000256" key="3">
    <source>
        <dbReference type="ARBA" id="ARBA00023157"/>
    </source>
</evidence>
<dbReference type="InterPro" id="IPR000436">
    <property type="entry name" value="Sushi_SCR_CCP_dom"/>
</dbReference>
<dbReference type="SMART" id="SM00032">
    <property type="entry name" value="CCP"/>
    <property type="match status" value="5"/>
</dbReference>
<evidence type="ECO:0000256" key="2">
    <source>
        <dbReference type="ARBA" id="ARBA00022737"/>
    </source>
</evidence>
<proteinExistence type="predicted"/>
<dbReference type="PANTHER" id="PTHR19325">
    <property type="entry name" value="COMPLEMENT COMPONENT-RELATED SUSHI DOMAIN-CONTAINING"/>
    <property type="match status" value="1"/>
</dbReference>
<dbReference type="PANTHER" id="PTHR19325:SF571">
    <property type="entry name" value="SUSHI DOMAIN-CONTAINING PROTEIN"/>
    <property type="match status" value="1"/>
</dbReference>
<sequence>MDGILVVSVLMTILHSRVQATLNDTIEFSFTSLTHRNERCISDPFKIVENVGVLHCAKYCLQRSMCQSFGQEGDVCSLFENHSVTDLETNIGSLFSFKSHFEHFFPQNEMYVCGNVTCPIGTICIQTINHNTACVFTECPNIPEVPRNSYLPAIVTREVGKTLLLQCDFRPVGNASITCQADGNWTTPNFNCFDECVAQPTSNSMTNDPMNTNATAIGTIVTYTCNPPKFGNTSIICLGNGTWSQLDEDVCYYECVSPPTSTSMTQNTNSTSVGTEITYTCNLPKFGNTSIICLENGTWSQLDEDVCYYECVSPPTSTSMTQNTNSSSVGTEITYTCNLPKLGNTSIICLENGTWSQLDEDVCYYECVSRPTSTSMTKIASDTNATSVGTEITYTCNLPKFGNTSIICLENGTWSQLDEDVCYYGKNCFDTMSLGGNITSYITIAPCSNSQVEVTCKEEGGLTYTIIPHDLQPDTILNTTTEVTLVYNITQNTIESIISQSRTCRQYVKYRCFNSSIHVNGEDQPTATFYTGGNKRADYFPGGTPSGNNCACGVNGTCNDTSLACNCNSNDEIWRIDDGYVTSKGDLPITKFEFNLVDKISYVTIDSLECEGSV</sequence>
<dbReference type="InterPro" id="IPR035976">
    <property type="entry name" value="Sushi/SCR/CCP_sf"/>
</dbReference>
<evidence type="ECO:0000256" key="6">
    <source>
        <dbReference type="SAM" id="SignalP"/>
    </source>
</evidence>
<evidence type="ECO:0000256" key="4">
    <source>
        <dbReference type="ARBA" id="ARBA00023180"/>
    </source>
</evidence>
<evidence type="ECO:0000313" key="8">
    <source>
        <dbReference type="EMBL" id="KAK6171984.1"/>
    </source>
</evidence>
<keyword evidence="4" id="KW-0325">Glycoprotein</keyword>
<feature type="domain" description="Sushi" evidence="7">
    <location>
        <begin position="365"/>
        <end position="424"/>
    </location>
</feature>
<feature type="signal peptide" evidence="6">
    <location>
        <begin position="1"/>
        <end position="20"/>
    </location>
</feature>
<keyword evidence="6" id="KW-0732">Signal</keyword>
<evidence type="ECO:0000259" key="7">
    <source>
        <dbReference type="PROSITE" id="PS50923"/>
    </source>
</evidence>
<evidence type="ECO:0000256" key="1">
    <source>
        <dbReference type="ARBA" id="ARBA00022659"/>
    </source>
</evidence>
<dbReference type="CDD" id="cd00033">
    <property type="entry name" value="CCP"/>
    <property type="match status" value="3"/>
</dbReference>
<dbReference type="InterPro" id="IPR050350">
    <property type="entry name" value="Compl-Cell_Adhes-Reg"/>
</dbReference>
<comment type="caution">
    <text evidence="8">The sequence shown here is derived from an EMBL/GenBank/DDBJ whole genome shotgun (WGS) entry which is preliminary data.</text>
</comment>